<evidence type="ECO:0000256" key="2">
    <source>
        <dbReference type="ARBA" id="ARBA00023136"/>
    </source>
</evidence>
<dbReference type="Gene3D" id="3.30.1330.60">
    <property type="entry name" value="OmpA-like domain"/>
    <property type="match status" value="1"/>
</dbReference>
<proteinExistence type="predicted"/>
<name>A0A523UPT7_UNCT6</name>
<dbReference type="Proteomes" id="UP000315525">
    <property type="component" value="Unassembled WGS sequence"/>
</dbReference>
<dbReference type="SUPFAM" id="SSF49464">
    <property type="entry name" value="Carboxypeptidase regulatory domain-like"/>
    <property type="match status" value="2"/>
</dbReference>
<dbReference type="PANTHER" id="PTHR30329">
    <property type="entry name" value="STATOR ELEMENT OF FLAGELLAR MOTOR COMPLEX"/>
    <property type="match status" value="1"/>
</dbReference>
<evidence type="ECO:0000313" key="7">
    <source>
        <dbReference type="EMBL" id="TET44544.1"/>
    </source>
</evidence>
<keyword evidence="2 4" id="KW-0472">Membrane</keyword>
<dbReference type="SUPFAM" id="SSF103088">
    <property type="entry name" value="OmpA-like"/>
    <property type="match status" value="1"/>
</dbReference>
<dbReference type="InterPro" id="IPR006665">
    <property type="entry name" value="OmpA-like"/>
</dbReference>
<dbReference type="InterPro" id="IPR006664">
    <property type="entry name" value="OMP_bac"/>
</dbReference>
<dbReference type="EMBL" id="SOJN01000122">
    <property type="protein sequence ID" value="TET44544.1"/>
    <property type="molecule type" value="Genomic_DNA"/>
</dbReference>
<feature type="signal peptide" evidence="5">
    <location>
        <begin position="1"/>
        <end position="19"/>
    </location>
</feature>
<dbReference type="Gene3D" id="2.60.40.1120">
    <property type="entry name" value="Carboxypeptidase-like, regulatory domain"/>
    <property type="match status" value="2"/>
</dbReference>
<dbReference type="InterPro" id="IPR050330">
    <property type="entry name" value="Bact_OuterMem_StrucFunc"/>
</dbReference>
<comment type="caution">
    <text evidence="7">The sequence shown here is derived from an EMBL/GenBank/DDBJ whole genome shotgun (WGS) entry which is preliminary data.</text>
</comment>
<comment type="subcellular location">
    <subcellularLocation>
        <location evidence="1">Cell outer membrane</location>
    </subcellularLocation>
</comment>
<dbReference type="GO" id="GO:0009279">
    <property type="term" value="C:cell outer membrane"/>
    <property type="evidence" value="ECO:0007669"/>
    <property type="project" value="UniProtKB-SubCell"/>
</dbReference>
<dbReference type="PROSITE" id="PS51123">
    <property type="entry name" value="OMPA_2"/>
    <property type="match status" value="1"/>
</dbReference>
<gene>
    <name evidence="7" type="ORF">E3J62_10075</name>
</gene>
<keyword evidence="5" id="KW-0732">Signal</keyword>
<dbReference type="InterPro" id="IPR036737">
    <property type="entry name" value="OmpA-like_sf"/>
</dbReference>
<feature type="chain" id="PRO_5022187371" description="OmpA-like domain-containing protein" evidence="5">
    <location>
        <begin position="20"/>
        <end position="602"/>
    </location>
</feature>
<keyword evidence="3" id="KW-0998">Cell outer membrane</keyword>
<dbReference type="Pfam" id="PF00691">
    <property type="entry name" value="OmpA"/>
    <property type="match status" value="1"/>
</dbReference>
<evidence type="ECO:0000259" key="6">
    <source>
        <dbReference type="PROSITE" id="PS51123"/>
    </source>
</evidence>
<sequence>MRKVLTLLLALLVPSFCHGAASMIGGSGLFKLHSARSSPRGVFTVILNGEYTQDDYSRRDWGLTEADTLDMADKHHYFESRFGLSYGIFDFLESYLRLDMLAKYDEQSDQVRERPDTYSGGLSNFGLGFKTCARIFESEESGIAIIPGARAYVNFGLFGVPSEDDELGRLGFIPSVGHSPDMGIDLLADLEVKPLAVHGSIGYLGVGKAKDEAYSRNNEIHWGVGAEIQAGPYVGIVGELLGEKLIDKPEWAADTLWMCPGLRFFTPVGVVFDFGAEFALTDFDFVPDDKSDGTSWNVVFGLSVTSQLIKKKPEPPPLEVAGKVTDKETGDPLGVVITFSGDTIKPIFSDPETGLYKIYLKEGGVRIRAFKKGYRWKDRVVPPDSEGRVVIDFELSKKVSAEGVLTGVIRDSGTHAPVGADVTMIDVAGCATTSDFQTGIYKLTLPAGTHSVRVSAQNYRETVLPAVVESGKTVIQNFSLKAERVMKKGKRVILTGIVFASGSATIASSSYPVLQTALETLKGNPTVKVEVGGHTDSVGSASSNMRLSLARANAVRTWLVSRGILPERLTARGYGENAPIASNKTKHGRSQNRRIEFVVLSK</sequence>
<dbReference type="PANTHER" id="PTHR30329:SF21">
    <property type="entry name" value="LIPOPROTEIN YIAD-RELATED"/>
    <property type="match status" value="1"/>
</dbReference>
<evidence type="ECO:0000313" key="8">
    <source>
        <dbReference type="Proteomes" id="UP000315525"/>
    </source>
</evidence>
<evidence type="ECO:0000256" key="1">
    <source>
        <dbReference type="ARBA" id="ARBA00004442"/>
    </source>
</evidence>
<evidence type="ECO:0000256" key="5">
    <source>
        <dbReference type="SAM" id="SignalP"/>
    </source>
</evidence>
<evidence type="ECO:0000256" key="4">
    <source>
        <dbReference type="PROSITE-ProRule" id="PRU00473"/>
    </source>
</evidence>
<dbReference type="AlphaFoldDB" id="A0A523UPT7"/>
<feature type="domain" description="OmpA-like" evidence="6">
    <location>
        <begin position="486"/>
        <end position="602"/>
    </location>
</feature>
<reference evidence="7 8" key="1">
    <citation type="submission" date="2019-03" db="EMBL/GenBank/DDBJ databases">
        <title>Metabolic potential of uncultured bacteria and archaea associated with petroleum seepage in deep-sea sediments.</title>
        <authorList>
            <person name="Dong X."/>
            <person name="Hubert C."/>
        </authorList>
    </citation>
    <scope>NUCLEOTIDE SEQUENCE [LARGE SCALE GENOMIC DNA]</scope>
    <source>
        <strain evidence="7">E44_bin18</strain>
    </source>
</reference>
<protein>
    <recommendedName>
        <fullName evidence="6">OmpA-like domain-containing protein</fullName>
    </recommendedName>
</protein>
<accession>A0A523UPT7</accession>
<evidence type="ECO:0000256" key="3">
    <source>
        <dbReference type="ARBA" id="ARBA00023237"/>
    </source>
</evidence>
<dbReference type="CDD" id="cd07185">
    <property type="entry name" value="OmpA_C-like"/>
    <property type="match status" value="1"/>
</dbReference>
<organism evidence="7 8">
    <name type="scientific">candidate division TA06 bacterium</name>
    <dbReference type="NCBI Taxonomy" id="2250710"/>
    <lineage>
        <taxon>Bacteria</taxon>
        <taxon>Bacteria division TA06</taxon>
    </lineage>
</organism>
<dbReference type="InterPro" id="IPR008969">
    <property type="entry name" value="CarboxyPept-like_regulatory"/>
</dbReference>
<dbReference type="PRINTS" id="PR01021">
    <property type="entry name" value="OMPADOMAIN"/>
</dbReference>